<dbReference type="KEGG" id="rbd:ALSL_1543"/>
<evidence type="ECO:0000256" key="1">
    <source>
        <dbReference type="SAM" id="Coils"/>
    </source>
</evidence>
<dbReference type="RefSeq" id="WP_126537970.1">
    <property type="nucleotide sequence ID" value="NZ_AP018560.1"/>
</dbReference>
<dbReference type="AlphaFoldDB" id="A0A2Z6E6Q9"/>
<gene>
    <name evidence="2" type="ORF">ALSL_1543</name>
</gene>
<organism evidence="2 3">
    <name type="scientific">Aerosticca soli</name>
    <dbReference type="NCBI Taxonomy" id="2010829"/>
    <lineage>
        <taxon>Bacteria</taxon>
        <taxon>Pseudomonadati</taxon>
        <taxon>Pseudomonadota</taxon>
        <taxon>Gammaproteobacteria</taxon>
        <taxon>Lysobacterales</taxon>
        <taxon>Rhodanobacteraceae</taxon>
        <taxon>Aerosticca</taxon>
    </lineage>
</organism>
<dbReference type="Proteomes" id="UP000270530">
    <property type="component" value="Chromosome"/>
</dbReference>
<dbReference type="EMBL" id="AP018560">
    <property type="protein sequence ID" value="BBD80198.1"/>
    <property type="molecule type" value="Genomic_DNA"/>
</dbReference>
<keyword evidence="3" id="KW-1185">Reference proteome</keyword>
<evidence type="ECO:0000313" key="3">
    <source>
        <dbReference type="Proteomes" id="UP000270530"/>
    </source>
</evidence>
<accession>A0A2Z6E6Q9</accession>
<keyword evidence="1" id="KW-0175">Coiled coil</keyword>
<evidence type="ECO:0000313" key="2">
    <source>
        <dbReference type="EMBL" id="BBD80198.1"/>
    </source>
</evidence>
<sequence>MNGIEQLLANMTKAERNRPITRGELIEFAATTLRHMKALKQRSDAFEQRVEAFEQRIAQLEKGVRP</sequence>
<name>A0A2Z6E6Q9_9GAMM</name>
<reference evidence="3" key="2">
    <citation type="submission" date="2018-06" db="EMBL/GenBank/DDBJ databases">
        <title>Genome sequence of Rhodanobacteraceae bacterium strain Dysh456.</title>
        <authorList>
            <person name="Fukui M."/>
        </authorList>
    </citation>
    <scope>NUCLEOTIDE SEQUENCE [LARGE SCALE GENOMIC DNA]</scope>
    <source>
        <strain evidence="3">Dysh456</strain>
    </source>
</reference>
<feature type="coiled-coil region" evidence="1">
    <location>
        <begin position="36"/>
        <end position="63"/>
    </location>
</feature>
<protein>
    <submittedName>
        <fullName evidence="2">Uncharacterized protein</fullName>
    </submittedName>
</protein>
<proteinExistence type="predicted"/>
<reference evidence="3" key="1">
    <citation type="submission" date="2018-04" db="EMBL/GenBank/DDBJ databases">
        <authorList>
            <person name="Watanabe M."/>
            <person name="Kojima H."/>
        </authorList>
    </citation>
    <scope>NUCLEOTIDE SEQUENCE [LARGE SCALE GENOMIC DNA]</scope>
    <source>
        <strain evidence="3">Dysh456</strain>
    </source>
</reference>